<dbReference type="Pfam" id="PF13458">
    <property type="entry name" value="Peripla_BP_6"/>
    <property type="match status" value="1"/>
</dbReference>
<dbReference type="CDD" id="cd19979">
    <property type="entry name" value="PBP1_ABC_ligand_binding-like"/>
    <property type="match status" value="1"/>
</dbReference>
<evidence type="ECO:0000256" key="2">
    <source>
        <dbReference type="ARBA" id="ARBA00022729"/>
    </source>
</evidence>
<dbReference type="InterPro" id="IPR028081">
    <property type="entry name" value="Leu-bd"/>
</dbReference>
<dbReference type="RefSeq" id="WP_157917452.1">
    <property type="nucleotide sequence ID" value="NZ_LT907975.1"/>
</dbReference>
<evidence type="ECO:0000256" key="3">
    <source>
        <dbReference type="SAM" id="Phobius"/>
    </source>
</evidence>
<dbReference type="PANTHER" id="PTHR30483">
    <property type="entry name" value="LEUCINE-SPECIFIC-BINDING PROTEIN"/>
    <property type="match status" value="1"/>
</dbReference>
<protein>
    <submittedName>
        <fullName evidence="5">Amino acid/amide ABC transporter substrate-binding protein, HAAT family (TC 3.A.1.4.-)</fullName>
    </submittedName>
</protein>
<keyword evidence="3" id="KW-0472">Membrane</keyword>
<dbReference type="Gene3D" id="3.40.50.2300">
    <property type="match status" value="2"/>
</dbReference>
<feature type="transmembrane region" description="Helical" evidence="3">
    <location>
        <begin position="20"/>
        <end position="47"/>
    </location>
</feature>
<dbReference type="SUPFAM" id="SSF53822">
    <property type="entry name" value="Periplasmic binding protein-like I"/>
    <property type="match status" value="1"/>
</dbReference>
<keyword evidence="6" id="KW-1185">Reference proteome</keyword>
<reference evidence="6" key="1">
    <citation type="submission" date="2017-09" db="EMBL/GenBank/DDBJ databases">
        <authorList>
            <person name="Regsiter A."/>
            <person name="William W."/>
        </authorList>
    </citation>
    <scope>NUCLEOTIDE SEQUENCE [LARGE SCALE GENOMIC DNA]</scope>
    <source>
        <strain evidence="6">500-1</strain>
    </source>
</reference>
<evidence type="ECO:0000313" key="6">
    <source>
        <dbReference type="Proteomes" id="UP000219215"/>
    </source>
</evidence>
<feature type="domain" description="Leucine-binding protein" evidence="4">
    <location>
        <begin position="69"/>
        <end position="415"/>
    </location>
</feature>
<dbReference type="EMBL" id="LT907975">
    <property type="protein sequence ID" value="SOB59172.1"/>
    <property type="molecule type" value="Genomic_DNA"/>
</dbReference>
<dbReference type="OrthoDB" id="9791590at2"/>
<dbReference type="PANTHER" id="PTHR30483:SF6">
    <property type="entry name" value="PERIPLASMIC BINDING PROTEIN OF ABC TRANSPORTER FOR NATURAL AMINO ACIDS"/>
    <property type="match status" value="1"/>
</dbReference>
<evidence type="ECO:0000256" key="1">
    <source>
        <dbReference type="ARBA" id="ARBA00010062"/>
    </source>
</evidence>
<keyword evidence="3" id="KW-1133">Transmembrane helix</keyword>
<keyword evidence="2" id="KW-0732">Signal</keyword>
<dbReference type="InterPro" id="IPR028082">
    <property type="entry name" value="Peripla_BP_I"/>
</dbReference>
<sequence>MGWKRLEEGSYSNKWSGRFVIAFIYPAGVAIWWLSMLLALSFGAIFVTSTNSQAVSPKAPLRLYLDVDLTGARASGVAIEQGVRTALAQDGGRFGDRPVQLVVLDNHGNSSRSLANLKQFQTDPNGLAIIGGQHSAPLLAHRNYINDNKILMLVPWATAAPITRPKEQNNWIFRLSIDDQMVGEALVGRAVDERGFSRLALLLEESDWGKSNFHRMNDSLKDRGLVPVSTSYLAWGVSVPSANILLREIYRSGADAILMDATAQEELAVLQAMLNQPEDERLPVISHWRVTGVDVSGALPHHARKKLDLEFVQTRFSFLDMEQGSLGRQVFEQAQTLFPDIKRPSDITPPNGFTHAYDITRILQAAVRQSGLTGDVAQDRAAVRAALENLGEPVEGLIKVYRKPFAPFDAESTDGHEALNLNDYTFGRFNEHDAIILSR</sequence>
<proteinExistence type="inferred from homology"/>
<evidence type="ECO:0000313" key="5">
    <source>
        <dbReference type="EMBL" id="SOB59172.1"/>
    </source>
</evidence>
<dbReference type="Proteomes" id="UP000219215">
    <property type="component" value="Chromosome DPRO"/>
</dbReference>
<dbReference type="KEGG" id="pprf:DPRO_2266"/>
<gene>
    <name evidence="5" type="ORF">DPRO_2266</name>
</gene>
<keyword evidence="3" id="KW-0812">Transmembrane</keyword>
<evidence type="ECO:0000259" key="4">
    <source>
        <dbReference type="Pfam" id="PF13458"/>
    </source>
</evidence>
<comment type="similarity">
    <text evidence="1">Belongs to the leucine-binding protein family.</text>
</comment>
<organism evidence="5 6">
    <name type="scientific">Pseudodesulfovibrio profundus</name>
    <dbReference type="NCBI Taxonomy" id="57320"/>
    <lineage>
        <taxon>Bacteria</taxon>
        <taxon>Pseudomonadati</taxon>
        <taxon>Thermodesulfobacteriota</taxon>
        <taxon>Desulfovibrionia</taxon>
        <taxon>Desulfovibrionales</taxon>
        <taxon>Desulfovibrionaceae</taxon>
    </lineage>
</organism>
<dbReference type="AlphaFoldDB" id="A0A2C8F969"/>
<accession>A0A2C8F969</accession>
<name>A0A2C8F969_9BACT</name>
<dbReference type="InterPro" id="IPR051010">
    <property type="entry name" value="BCAA_transport"/>
</dbReference>